<dbReference type="AlphaFoldDB" id="X1J387"/>
<accession>X1J387</accession>
<name>X1J387_9ZZZZ</name>
<evidence type="ECO:0000256" key="1">
    <source>
        <dbReference type="ARBA" id="ARBA00022694"/>
    </source>
</evidence>
<proteinExistence type="predicted"/>
<comment type="caution">
    <text evidence="2">The sequence shown here is derived from an EMBL/GenBank/DDBJ whole genome shotgun (WGS) entry which is preliminary data.</text>
</comment>
<dbReference type="InterPro" id="IPR002738">
    <property type="entry name" value="RNase_P_p30"/>
</dbReference>
<organism evidence="2">
    <name type="scientific">marine sediment metagenome</name>
    <dbReference type="NCBI Taxonomy" id="412755"/>
    <lineage>
        <taxon>unclassified sequences</taxon>
        <taxon>metagenomes</taxon>
        <taxon>ecological metagenomes</taxon>
    </lineage>
</organism>
<dbReference type="InterPro" id="IPR016195">
    <property type="entry name" value="Pol/histidinol_Pase-like"/>
</dbReference>
<reference evidence="2" key="1">
    <citation type="journal article" date="2014" name="Front. Microbiol.">
        <title>High frequency of phylogenetically diverse reductive dehalogenase-homologous genes in deep subseafloor sedimentary metagenomes.</title>
        <authorList>
            <person name="Kawai M."/>
            <person name="Futagami T."/>
            <person name="Toyoda A."/>
            <person name="Takaki Y."/>
            <person name="Nishi S."/>
            <person name="Hori S."/>
            <person name="Arai W."/>
            <person name="Tsubouchi T."/>
            <person name="Morono Y."/>
            <person name="Uchiyama I."/>
            <person name="Ito T."/>
            <person name="Fujiyama A."/>
            <person name="Inagaki F."/>
            <person name="Takami H."/>
        </authorList>
    </citation>
    <scope>NUCLEOTIDE SEQUENCE</scope>
    <source>
        <strain evidence="2">Expedition CK06-06</strain>
    </source>
</reference>
<sequence>MKSVIIQADNFDKARKSIRENKGKIIIFSSNNDELNKKILEKEDIHILLLNLSSRKDRMKQRDSGFNHVLARLAKKKNISLGINLDEIINSKPKEKSEILARVRQNIKLCNKNKLKMKVISSEKRQEYDLKSLGLVLGMPTWMTKNL</sequence>
<protein>
    <submittedName>
        <fullName evidence="2">Uncharacterized protein</fullName>
    </submittedName>
</protein>
<dbReference type="Gene3D" id="3.20.20.140">
    <property type="entry name" value="Metal-dependent hydrolases"/>
    <property type="match status" value="1"/>
</dbReference>
<gene>
    <name evidence="2" type="ORF">S03H2_51375</name>
</gene>
<dbReference type="Pfam" id="PF01876">
    <property type="entry name" value="RNase_P_p30"/>
    <property type="match status" value="1"/>
</dbReference>
<keyword evidence="1" id="KW-0819">tRNA processing</keyword>
<dbReference type="EMBL" id="BARU01032591">
    <property type="protein sequence ID" value="GAH72824.1"/>
    <property type="molecule type" value="Genomic_DNA"/>
</dbReference>
<dbReference type="SUPFAM" id="SSF89550">
    <property type="entry name" value="PHP domain-like"/>
    <property type="match status" value="1"/>
</dbReference>
<evidence type="ECO:0000313" key="2">
    <source>
        <dbReference type="EMBL" id="GAH72824.1"/>
    </source>
</evidence>
<dbReference type="GO" id="GO:0008033">
    <property type="term" value="P:tRNA processing"/>
    <property type="evidence" value="ECO:0007669"/>
    <property type="project" value="UniProtKB-KW"/>
</dbReference>